<dbReference type="Proteomes" id="UP001054821">
    <property type="component" value="Chromosome 6"/>
</dbReference>
<dbReference type="Pfam" id="PF22909">
    <property type="entry name" value="Caulimovir_coat_dom"/>
    <property type="match status" value="1"/>
</dbReference>
<keyword evidence="4" id="KW-1185">Reference proteome</keyword>
<feature type="compositionally biased region" description="Low complexity" evidence="1">
    <location>
        <begin position="196"/>
        <end position="218"/>
    </location>
</feature>
<proteinExistence type="predicted"/>
<dbReference type="AlphaFoldDB" id="A0AAD4VJK8"/>
<feature type="compositionally biased region" description="Basic and acidic residues" evidence="1">
    <location>
        <begin position="354"/>
        <end position="365"/>
    </location>
</feature>
<feature type="domain" description="DUF7746" evidence="2">
    <location>
        <begin position="1"/>
        <end position="49"/>
    </location>
</feature>
<evidence type="ECO:0000259" key="2">
    <source>
        <dbReference type="Pfam" id="PF24925"/>
    </source>
</evidence>
<reference evidence="3 4" key="1">
    <citation type="journal article" date="2022" name="G3 (Bethesda)">
        <title>Whole-genome sequence and methylome profiling of the almond [Prunus dulcis (Mill.) D.A. Webb] cultivar 'Nonpareil'.</title>
        <authorList>
            <person name="D'Amico-Willman K.M."/>
            <person name="Ouma W.Z."/>
            <person name="Meulia T."/>
            <person name="Sideli G.M."/>
            <person name="Gradziel T.M."/>
            <person name="Fresnedo-Ramirez J."/>
        </authorList>
    </citation>
    <scope>NUCLEOTIDE SEQUENCE [LARGE SCALE GENOMIC DNA]</scope>
    <source>
        <strain evidence="3">Clone GOH B32 T37-40</strain>
    </source>
</reference>
<protein>
    <recommendedName>
        <fullName evidence="2">DUF7746 domain-containing protein</fullName>
    </recommendedName>
</protein>
<dbReference type="PANTHER" id="PTHR33054">
    <property type="entry name" value="CCHC-TYPE DOMAIN-CONTAINING PROTEIN"/>
    <property type="match status" value="1"/>
</dbReference>
<name>A0AAD4VJK8_PRUDU</name>
<evidence type="ECO:0000256" key="1">
    <source>
        <dbReference type="SAM" id="MobiDB-lite"/>
    </source>
</evidence>
<dbReference type="Pfam" id="PF24925">
    <property type="entry name" value="DUF7746"/>
    <property type="match status" value="1"/>
</dbReference>
<dbReference type="EMBL" id="JAJFAZ020000006">
    <property type="protein sequence ID" value="KAI5324992.1"/>
    <property type="molecule type" value="Genomic_DNA"/>
</dbReference>
<dbReference type="InterPro" id="IPR056648">
    <property type="entry name" value="DUF7746"/>
</dbReference>
<gene>
    <name evidence="3" type="ORF">L3X38_034065</name>
</gene>
<feature type="region of interest" description="Disordered" evidence="1">
    <location>
        <begin position="273"/>
        <end position="292"/>
    </location>
</feature>
<sequence>MVANSYITNHSFRQSEIVPLLVTGFTGTLRYWWDKHLTLENKNQIIYAVKLNEDGLPIFDEQIGQGIEDGVNTLFYTIIEHFIGTPSNTTARIHDQLSNLRCPKLSDFRWYKDVFISRVMLRDDSNQPFWKEKFINGLPNLFAHKIRTTLSNEQGQIDWDSLTYVKDTIKQLQISEEDKNKLIQVLELRDSEMSDVESLVPSSESESSQSSDSQPSSPRIQFGCTDKCCNRLKSVLVLTKQEEQEELLVDLIGRVQNPELKAEYLKKLKKILSQDSQSSSSPNPQPINISTTLEKFNRRKDVTLHDLQLEVKQVKKEIVELKQINQQLQAENYTIKQDLVDLQQATRQPSTHSESPHHSDEEPSKEQPVVNLIKQVHLRKWKVSSLLSTTKSPEKPLAPLQGNLSN</sequence>
<evidence type="ECO:0000313" key="3">
    <source>
        <dbReference type="EMBL" id="KAI5324992.1"/>
    </source>
</evidence>
<feature type="region of interest" description="Disordered" evidence="1">
    <location>
        <begin position="196"/>
        <end position="220"/>
    </location>
</feature>
<accession>A0AAD4VJK8</accession>
<feature type="region of interest" description="Disordered" evidence="1">
    <location>
        <begin position="344"/>
        <end position="371"/>
    </location>
</feature>
<dbReference type="PANTHER" id="PTHR33054:SF9">
    <property type="entry name" value="CCHC-TYPE DOMAIN-CONTAINING PROTEIN"/>
    <property type="match status" value="1"/>
</dbReference>
<organism evidence="3 4">
    <name type="scientific">Prunus dulcis</name>
    <name type="common">Almond</name>
    <name type="synonym">Amygdalus dulcis</name>
    <dbReference type="NCBI Taxonomy" id="3755"/>
    <lineage>
        <taxon>Eukaryota</taxon>
        <taxon>Viridiplantae</taxon>
        <taxon>Streptophyta</taxon>
        <taxon>Embryophyta</taxon>
        <taxon>Tracheophyta</taxon>
        <taxon>Spermatophyta</taxon>
        <taxon>Magnoliopsida</taxon>
        <taxon>eudicotyledons</taxon>
        <taxon>Gunneridae</taxon>
        <taxon>Pentapetalae</taxon>
        <taxon>rosids</taxon>
        <taxon>fabids</taxon>
        <taxon>Rosales</taxon>
        <taxon>Rosaceae</taxon>
        <taxon>Amygdaloideae</taxon>
        <taxon>Amygdaleae</taxon>
        <taxon>Prunus</taxon>
    </lineage>
</organism>
<feature type="compositionally biased region" description="Low complexity" evidence="1">
    <location>
        <begin position="273"/>
        <end position="290"/>
    </location>
</feature>
<evidence type="ECO:0000313" key="4">
    <source>
        <dbReference type="Proteomes" id="UP001054821"/>
    </source>
</evidence>
<comment type="caution">
    <text evidence="3">The sequence shown here is derived from an EMBL/GenBank/DDBJ whole genome shotgun (WGS) entry which is preliminary data.</text>
</comment>
<feature type="region of interest" description="Disordered" evidence="1">
    <location>
        <begin position="387"/>
        <end position="406"/>
    </location>
</feature>